<evidence type="ECO:0000313" key="1">
    <source>
        <dbReference type="EMBL" id="KAJ1676227.1"/>
    </source>
</evidence>
<gene>
    <name evidence="1" type="ORF">EV182_008612</name>
</gene>
<dbReference type="Proteomes" id="UP001145114">
    <property type="component" value="Unassembled WGS sequence"/>
</dbReference>
<proteinExistence type="predicted"/>
<feature type="non-terminal residue" evidence="1">
    <location>
        <position position="133"/>
    </location>
</feature>
<dbReference type="EMBL" id="JAMZIH010004544">
    <property type="protein sequence ID" value="KAJ1676227.1"/>
    <property type="molecule type" value="Genomic_DNA"/>
</dbReference>
<comment type="caution">
    <text evidence="1">The sequence shown here is derived from an EMBL/GenBank/DDBJ whole genome shotgun (WGS) entry which is preliminary data.</text>
</comment>
<organism evidence="1 2">
    <name type="scientific">Spiromyces aspiralis</name>
    <dbReference type="NCBI Taxonomy" id="68401"/>
    <lineage>
        <taxon>Eukaryota</taxon>
        <taxon>Fungi</taxon>
        <taxon>Fungi incertae sedis</taxon>
        <taxon>Zoopagomycota</taxon>
        <taxon>Kickxellomycotina</taxon>
        <taxon>Kickxellomycetes</taxon>
        <taxon>Kickxellales</taxon>
        <taxon>Kickxellaceae</taxon>
        <taxon>Spiromyces</taxon>
    </lineage>
</organism>
<protein>
    <submittedName>
        <fullName evidence="1">Uncharacterized protein</fullName>
    </submittedName>
</protein>
<reference evidence="1" key="1">
    <citation type="submission" date="2022-06" db="EMBL/GenBank/DDBJ databases">
        <title>Phylogenomic reconstructions and comparative analyses of Kickxellomycotina fungi.</title>
        <authorList>
            <person name="Reynolds N.K."/>
            <person name="Stajich J.E."/>
            <person name="Barry K."/>
            <person name="Grigoriev I.V."/>
            <person name="Crous P."/>
            <person name="Smith M.E."/>
        </authorList>
    </citation>
    <scope>NUCLEOTIDE SEQUENCE</scope>
    <source>
        <strain evidence="1">RSA 2271</strain>
    </source>
</reference>
<evidence type="ECO:0000313" key="2">
    <source>
        <dbReference type="Proteomes" id="UP001145114"/>
    </source>
</evidence>
<sequence>MLALGRTTGEIEVYVWLPLIERWKLAILIKAHRASLAVLKWYAMEQCTDSRTQQCKVYLASGSVDGAVHVHDLSAIRASTASLTSLEGPIAPVTTSYRVFRGHRGAVTSLEWVLESPDSLPWLASTSVDRCLM</sequence>
<name>A0ACC1HLS0_9FUNG</name>
<keyword evidence="2" id="KW-1185">Reference proteome</keyword>
<accession>A0ACC1HLS0</accession>